<evidence type="ECO:0000313" key="2">
    <source>
        <dbReference type="EMBL" id="MDQ0362474.1"/>
    </source>
</evidence>
<keyword evidence="3" id="KW-1185">Reference proteome</keyword>
<feature type="transmembrane region" description="Helical" evidence="1">
    <location>
        <begin position="6"/>
        <end position="25"/>
    </location>
</feature>
<evidence type="ECO:0000313" key="3">
    <source>
        <dbReference type="Proteomes" id="UP001230220"/>
    </source>
</evidence>
<dbReference type="RefSeq" id="WP_307410130.1">
    <property type="nucleotide sequence ID" value="NZ_JAUSUR010000007.1"/>
</dbReference>
<dbReference type="EMBL" id="JAUSUR010000007">
    <property type="protein sequence ID" value="MDQ0362474.1"/>
    <property type="molecule type" value="Genomic_DNA"/>
</dbReference>
<feature type="transmembrane region" description="Helical" evidence="1">
    <location>
        <begin position="46"/>
        <end position="65"/>
    </location>
</feature>
<keyword evidence="1" id="KW-0472">Membrane</keyword>
<reference evidence="2 3" key="1">
    <citation type="submission" date="2023-07" db="EMBL/GenBank/DDBJ databases">
        <title>Genomic Encyclopedia of Type Strains, Phase IV (KMG-IV): sequencing the most valuable type-strain genomes for metagenomic binning, comparative biology and taxonomic classification.</title>
        <authorList>
            <person name="Goeker M."/>
        </authorList>
    </citation>
    <scope>NUCLEOTIDE SEQUENCE [LARGE SCALE GENOMIC DNA]</scope>
    <source>
        <strain evidence="2 3">DSM 16784</strain>
    </source>
</reference>
<keyword evidence="1" id="KW-1133">Transmembrane helix</keyword>
<feature type="transmembrane region" description="Helical" evidence="1">
    <location>
        <begin position="71"/>
        <end position="90"/>
    </location>
</feature>
<proteinExistence type="predicted"/>
<name>A0ABU0E6D9_9FIRM</name>
<organism evidence="2 3">
    <name type="scientific">Breznakia pachnodae</name>
    <dbReference type="NCBI Taxonomy" id="265178"/>
    <lineage>
        <taxon>Bacteria</taxon>
        <taxon>Bacillati</taxon>
        <taxon>Bacillota</taxon>
        <taxon>Erysipelotrichia</taxon>
        <taxon>Erysipelotrichales</taxon>
        <taxon>Erysipelotrichaceae</taxon>
        <taxon>Breznakia</taxon>
    </lineage>
</organism>
<comment type="caution">
    <text evidence="2">The sequence shown here is derived from an EMBL/GenBank/DDBJ whole genome shotgun (WGS) entry which is preliminary data.</text>
</comment>
<dbReference type="Proteomes" id="UP001230220">
    <property type="component" value="Unassembled WGS sequence"/>
</dbReference>
<sequence length="98" mass="10939">MNFVDTALFQVIWKGAAALIFFFLIRRLIDSAGASWKKSKGSIISVLDEVVLAIVYIAIFGIIVYLPPSTIINVFTAIVGWIWGFIHPILRDYIGIPI</sequence>
<accession>A0ABU0E6D9</accession>
<keyword evidence="1" id="KW-0812">Transmembrane</keyword>
<evidence type="ECO:0000256" key="1">
    <source>
        <dbReference type="SAM" id="Phobius"/>
    </source>
</evidence>
<protein>
    <submittedName>
        <fullName evidence="2">Membrane-anchored protein</fullName>
    </submittedName>
</protein>
<gene>
    <name evidence="2" type="ORF">J2S15_003228</name>
</gene>